<sequence>MGFFKLFSLAVAAVHLAEAQQTSTATNTAERVDCSADMNVLRTRAQLAELELGTDDTTQLPILKDDSTSPPKKVPNTEYLTKVCDAMKKSTVTESGFKPDGTFAYALQDGNTADCAAAVKYWKDAVSNFDSLPPAYTTDEAKYKDPQNVSFISMFNPAQSPKVDCAYFICPAAAADTKTAGTGSETTEDKELRALLCVTTPKVFTVNNKPFDQTQWDNISKAARSAASTAVPAFFAVAAAAFAAIFL</sequence>
<name>U6G3Q4_9EIME</name>
<dbReference type="OrthoDB" id="347465at2759"/>
<keyword evidence="3" id="KW-1185">Reference proteome</keyword>
<evidence type="ECO:0000313" key="3">
    <source>
        <dbReference type="Proteomes" id="UP000018201"/>
    </source>
</evidence>
<gene>
    <name evidence="2" type="ORF">EPH_0003640</name>
</gene>
<organism evidence="2 3">
    <name type="scientific">Eimeria praecox</name>
    <dbReference type="NCBI Taxonomy" id="51316"/>
    <lineage>
        <taxon>Eukaryota</taxon>
        <taxon>Sar</taxon>
        <taxon>Alveolata</taxon>
        <taxon>Apicomplexa</taxon>
        <taxon>Conoidasida</taxon>
        <taxon>Coccidia</taxon>
        <taxon>Eucoccidiorida</taxon>
        <taxon>Eimeriorina</taxon>
        <taxon>Eimeriidae</taxon>
        <taxon>Eimeria</taxon>
    </lineage>
</organism>
<dbReference type="VEuPathDB" id="ToxoDB:EPH_0003640"/>
<dbReference type="InterPro" id="IPR021288">
    <property type="entry name" value="Surface_antigen"/>
</dbReference>
<dbReference type="EMBL" id="HG690569">
    <property type="protein sequence ID" value="CDI74851.1"/>
    <property type="molecule type" value="Genomic_DNA"/>
</dbReference>
<evidence type="ECO:0000256" key="1">
    <source>
        <dbReference type="SAM" id="SignalP"/>
    </source>
</evidence>
<reference evidence="2" key="1">
    <citation type="submission" date="2013-10" db="EMBL/GenBank/DDBJ databases">
        <title>Genomic analysis of the causative agents of coccidiosis in chickens.</title>
        <authorList>
            <person name="Reid A.J."/>
            <person name="Blake D."/>
            <person name="Billington K."/>
            <person name="Browne H."/>
            <person name="Dunn M."/>
            <person name="Hung S."/>
            <person name="Kawahara F."/>
            <person name="Miranda-Saavedra D."/>
            <person name="Mourier T."/>
            <person name="Nagra H."/>
            <person name="Otto T.D."/>
            <person name="Rawlings N."/>
            <person name="Sanchez A."/>
            <person name="Sanders M."/>
            <person name="Subramaniam C."/>
            <person name="Tay Y."/>
            <person name="Dear P."/>
            <person name="Doerig C."/>
            <person name="Gruber A."/>
            <person name="Parkinson J."/>
            <person name="Shirley M."/>
            <person name="Wan K.L."/>
            <person name="Berriman M."/>
            <person name="Tomley F."/>
            <person name="Pain A."/>
        </authorList>
    </citation>
    <scope>NUCLEOTIDE SEQUENCE [LARGE SCALE GENOMIC DNA]</scope>
    <source>
        <strain evidence="2">Houghton</strain>
    </source>
</reference>
<keyword evidence="1" id="KW-0732">Signal</keyword>
<feature type="chain" id="PRO_5004670168" evidence="1">
    <location>
        <begin position="20"/>
        <end position="247"/>
    </location>
</feature>
<feature type="signal peptide" evidence="1">
    <location>
        <begin position="1"/>
        <end position="19"/>
    </location>
</feature>
<evidence type="ECO:0000313" key="2">
    <source>
        <dbReference type="EMBL" id="CDI74851.1"/>
    </source>
</evidence>
<reference evidence="2" key="2">
    <citation type="submission" date="2013-10" db="EMBL/GenBank/DDBJ databases">
        <authorList>
            <person name="Aslett M."/>
        </authorList>
    </citation>
    <scope>NUCLEOTIDE SEQUENCE [LARGE SCALE GENOMIC DNA]</scope>
    <source>
        <strain evidence="2">Houghton</strain>
    </source>
</reference>
<accession>U6G3Q4</accession>
<dbReference type="Proteomes" id="UP000018201">
    <property type="component" value="Unassembled WGS sequence"/>
</dbReference>
<protein>
    <submittedName>
        <fullName evidence="2">SAG family member</fullName>
    </submittedName>
</protein>
<dbReference type="Pfam" id="PF11054">
    <property type="entry name" value="Surface_antigen"/>
    <property type="match status" value="1"/>
</dbReference>
<proteinExistence type="predicted"/>
<dbReference type="AlphaFoldDB" id="U6G3Q4"/>